<evidence type="ECO:0000259" key="2">
    <source>
        <dbReference type="Pfam" id="PF08522"/>
    </source>
</evidence>
<dbReference type="Gene3D" id="2.60.40.1740">
    <property type="entry name" value="hypothetical protein (bacova_03559)"/>
    <property type="match status" value="3"/>
</dbReference>
<dbReference type="Pfam" id="PF08522">
    <property type="entry name" value="BT_3987-like_N"/>
    <property type="match status" value="2"/>
</dbReference>
<evidence type="ECO:0000313" key="3">
    <source>
        <dbReference type="EMBL" id="KAB1327309.1"/>
    </source>
</evidence>
<dbReference type="RefSeq" id="WP_004314236.1">
    <property type="nucleotide sequence ID" value="NZ_CAXTIO010000005.1"/>
</dbReference>
<dbReference type="AlphaFoldDB" id="A0A139KTH8"/>
<keyword evidence="1" id="KW-0732">Signal</keyword>
<dbReference type="Proteomes" id="UP000375690">
    <property type="component" value="Unassembled WGS sequence"/>
</dbReference>
<reference evidence="3 5" key="1">
    <citation type="journal article" date="2019" name="Nat. Med.">
        <title>A library of human gut bacterial isolates paired with longitudinal multiomics data enables mechanistic microbiome research.</title>
        <authorList>
            <person name="Poyet M."/>
            <person name="Groussin M."/>
            <person name="Gibbons S.M."/>
            <person name="Avila-Pacheco J."/>
            <person name="Jiang X."/>
            <person name="Kearney S.M."/>
            <person name="Perrotta A.R."/>
            <person name="Berdy B."/>
            <person name="Zhao S."/>
            <person name="Lieberman T.D."/>
            <person name="Swanson P.K."/>
            <person name="Smith M."/>
            <person name="Roesemann S."/>
            <person name="Alexander J.E."/>
            <person name="Rich S.A."/>
            <person name="Livny J."/>
            <person name="Vlamakis H."/>
            <person name="Clish C."/>
            <person name="Bullock K."/>
            <person name="Deik A."/>
            <person name="Scott J."/>
            <person name="Pierce K.A."/>
            <person name="Xavier R.J."/>
            <person name="Alm E.J."/>
        </authorList>
    </citation>
    <scope>NUCLEOTIDE SEQUENCE [LARGE SCALE GENOMIC DNA]</scope>
    <source>
        <strain evidence="3 5">BIOML-A2</strain>
    </source>
</reference>
<feature type="signal peptide" evidence="1">
    <location>
        <begin position="1"/>
        <end position="22"/>
    </location>
</feature>
<sequence length="707" mass="79708">MEALMKNIWRIIPVLLLSVAMAGCSDDDDTTSSFFELSSTDLECNSNNVIDVVVPIEGQTYKLTVKSSVDVIWTTKLEGGSWIVATPVTKQSGDGEILIVASSNPTNIKNRVATVTIRNSVNDEIYRYAFTQSYDPNQMAQKEELYAYIHYNEDRYNKEELIYTTSINKVEGNVSISSLGQEELDKYNEDNLTLYKLLPTDCYTLPNSISFDGEVSALLDIKFNKKTGDLSTSEEYMLPIIVSVDDRKAELIWLVVNIYDRNISRSVKQFDFYNANQDITTLLTINKEEGEVTLSAFTEEELNAHNSLYGTSYMSIPEDYIVMPASVDFDDSDLSKDVKITFKKEVGELDEDKEYVWGIRVYVDGFPVSEIFMKPRIATPVVTMESKEYKHILILDQGEKKASYGFNLSLDVINQWEFTVEFEENETALKAAVDKYNADKGTSYTLLPKGNCVLSSSEFTQEDNEKLVTATLSGDGLTLDKDYLYPIIPIGCGNSPFEVKEKITYVHVIMETKVESISDLRSINLEANMLKASATDGGNNVGNLLAYNNYWQSIWSPNGGKNDPKIDPVYGVYLDIDFSNKPLSQAFSFNYLPRNWPNAVPNEIVVYAGTSNDDLKKIGELKYEDNQLPFADKTWIGRVSEEDLSKLSLYSLKESGATLVRLSFISSRDKTYSNNSVKNILGYDYTKWNNSGDYPCVALQQLKIYGK</sequence>
<feature type="chain" id="PRO_5042681801" evidence="1">
    <location>
        <begin position="23"/>
        <end position="707"/>
    </location>
</feature>
<name>A0A139KTH8_BACOV</name>
<organism evidence="3 5">
    <name type="scientific">Bacteroides ovatus</name>
    <dbReference type="NCBI Taxonomy" id="28116"/>
    <lineage>
        <taxon>Bacteria</taxon>
        <taxon>Pseudomonadati</taxon>
        <taxon>Bacteroidota</taxon>
        <taxon>Bacteroidia</taxon>
        <taxon>Bacteroidales</taxon>
        <taxon>Bacteroidaceae</taxon>
        <taxon>Bacteroides</taxon>
    </lineage>
</organism>
<proteinExistence type="predicted"/>
<protein>
    <submittedName>
        <fullName evidence="3">DUF1735 domain-containing protein</fullName>
    </submittedName>
</protein>
<dbReference type="InterPro" id="IPR013728">
    <property type="entry name" value="BT_3987-like_N"/>
</dbReference>
<evidence type="ECO:0000313" key="4">
    <source>
        <dbReference type="EMBL" id="MDC2409546.1"/>
    </source>
</evidence>
<dbReference type="Proteomes" id="UP001214017">
    <property type="component" value="Unassembled WGS sequence"/>
</dbReference>
<accession>A0A139KTH8</accession>
<feature type="domain" description="BT-3987-like N-terminal" evidence="2">
    <location>
        <begin position="162"/>
        <end position="243"/>
    </location>
</feature>
<reference evidence="4" key="2">
    <citation type="submission" date="2022-10" db="EMBL/GenBank/DDBJ databases">
        <title>Human gut microbiome strain richness.</title>
        <authorList>
            <person name="Chen-Liaw A."/>
        </authorList>
    </citation>
    <scope>NUCLEOTIDE SEQUENCE</scope>
    <source>
        <strain evidence="4">F7_m1001271B151109d0_201107</strain>
    </source>
</reference>
<evidence type="ECO:0000256" key="1">
    <source>
        <dbReference type="SAM" id="SignalP"/>
    </source>
</evidence>
<dbReference type="EMBL" id="JAQNWR010000012">
    <property type="protein sequence ID" value="MDC2409546.1"/>
    <property type="molecule type" value="Genomic_DNA"/>
</dbReference>
<feature type="domain" description="BT-3987-like N-terminal" evidence="2">
    <location>
        <begin position="387"/>
        <end position="487"/>
    </location>
</feature>
<comment type="caution">
    <text evidence="3">The sequence shown here is derived from an EMBL/GenBank/DDBJ whole genome shotgun (WGS) entry which is preliminary data.</text>
</comment>
<evidence type="ECO:0000313" key="5">
    <source>
        <dbReference type="Proteomes" id="UP000375690"/>
    </source>
</evidence>
<dbReference type="EMBL" id="VWFC01000009">
    <property type="protein sequence ID" value="KAB1327309.1"/>
    <property type="molecule type" value="Genomic_DNA"/>
</dbReference>
<gene>
    <name evidence="3" type="ORF">F3B53_10005</name>
    <name evidence="4" type="ORF">PO240_16860</name>
</gene>
<dbReference type="PROSITE" id="PS51257">
    <property type="entry name" value="PROKAR_LIPOPROTEIN"/>
    <property type="match status" value="1"/>
</dbReference>